<evidence type="ECO:0000313" key="9">
    <source>
        <dbReference type="Proteomes" id="UP000234951"/>
    </source>
</evidence>
<evidence type="ECO:0000313" key="10">
    <source>
        <dbReference type="Proteomes" id="UP000235114"/>
    </source>
</evidence>
<dbReference type="OrthoDB" id="9807829at2"/>
<dbReference type="EMBL" id="PGVD01000002">
    <property type="protein sequence ID" value="PLS00841.1"/>
    <property type="molecule type" value="Genomic_DNA"/>
</dbReference>
<dbReference type="PANTHER" id="PTHR21600:SF71">
    <property type="entry name" value="PSEUDOURIDINE SYNTHASE"/>
    <property type="match status" value="1"/>
</dbReference>
<evidence type="ECO:0000256" key="1">
    <source>
        <dbReference type="ARBA" id="ARBA00000073"/>
    </source>
</evidence>
<gene>
    <name evidence="7" type="ORF">CU635_21845</name>
    <name evidence="8" type="ORF">CVD25_00565</name>
</gene>
<sequence length="306" mass="35256">MLHTTSSGDWFKMTIPPEWEDRTLDELMRVHWKAGKKLIHQMRMEKTILINGESPNWNLHLTKGDFLQFKLFQEEDFGFTPTFIDIVVLYEDEHLLVINKPAGMDTHPNSAQEKDTLANAVAFYLQSKGEFRKIQHIHRLDRDTTGAVLFAKHALAGSILDRMLEERKIKRTYLALAEGIIRQKKGVINKPIGRDRHHPSRRRVSPAGQPAVTKFKVRQILQDRRMTLVECQLETGRTHQIRVHFSAIGHPLAGDQLYGGDTFFQRQALHAGKLAFTHPFTAEEIVCFAPFIDEPQIFKGIDIFEL</sequence>
<comment type="catalytic activity">
    <reaction evidence="1 5">
        <text>a uridine in RNA = a pseudouridine in RNA</text>
        <dbReference type="Rhea" id="RHEA:48348"/>
        <dbReference type="Rhea" id="RHEA-COMP:12068"/>
        <dbReference type="Rhea" id="RHEA-COMP:12069"/>
        <dbReference type="ChEBI" id="CHEBI:65314"/>
        <dbReference type="ChEBI" id="CHEBI:65315"/>
    </reaction>
</comment>
<protein>
    <recommendedName>
        <fullName evidence="5">Pseudouridine synthase</fullName>
        <ecNumber evidence="5">5.4.99.-</ecNumber>
    </recommendedName>
</protein>
<dbReference type="CDD" id="cd02869">
    <property type="entry name" value="PseudoU_synth_RluA_like"/>
    <property type="match status" value="1"/>
</dbReference>
<evidence type="ECO:0000256" key="3">
    <source>
        <dbReference type="ARBA" id="ARBA00023235"/>
    </source>
</evidence>
<dbReference type="InterPro" id="IPR020103">
    <property type="entry name" value="PsdUridine_synth_cat_dom_sf"/>
</dbReference>
<dbReference type="RefSeq" id="WP_101579484.1">
    <property type="nucleotide sequence ID" value="NZ_PGVA01000082.1"/>
</dbReference>
<evidence type="ECO:0000313" key="8">
    <source>
        <dbReference type="EMBL" id="PLS00841.1"/>
    </source>
</evidence>
<dbReference type="EMBL" id="PGVA01000082">
    <property type="protein sequence ID" value="PLR79650.1"/>
    <property type="molecule type" value="Genomic_DNA"/>
</dbReference>
<dbReference type="NCBIfam" id="TIGR00005">
    <property type="entry name" value="rluA_subfam"/>
    <property type="match status" value="1"/>
</dbReference>
<dbReference type="InterPro" id="IPR006145">
    <property type="entry name" value="PsdUridine_synth_RsuA/RluA"/>
</dbReference>
<dbReference type="InterPro" id="IPR006225">
    <property type="entry name" value="PsdUridine_synth_RluC/D"/>
</dbReference>
<dbReference type="Proteomes" id="UP000235114">
    <property type="component" value="Unassembled WGS sequence"/>
</dbReference>
<evidence type="ECO:0000313" key="7">
    <source>
        <dbReference type="EMBL" id="PLR79650.1"/>
    </source>
</evidence>
<dbReference type="Proteomes" id="UP000234951">
    <property type="component" value="Unassembled WGS sequence"/>
</dbReference>
<dbReference type="EC" id="5.4.99.-" evidence="5"/>
<organism evidence="7 9">
    <name type="scientific">Bacillus canaveralius</name>
    <dbReference type="NCBI Taxonomy" id="1403243"/>
    <lineage>
        <taxon>Bacteria</taxon>
        <taxon>Bacillati</taxon>
        <taxon>Bacillota</taxon>
        <taxon>Bacilli</taxon>
        <taxon>Bacillales</taxon>
        <taxon>Bacillaceae</taxon>
        <taxon>Bacillus</taxon>
    </lineage>
</organism>
<dbReference type="PANTHER" id="PTHR21600">
    <property type="entry name" value="MITOCHONDRIAL RNA PSEUDOURIDINE SYNTHASE"/>
    <property type="match status" value="1"/>
</dbReference>
<dbReference type="PROSITE" id="PS01129">
    <property type="entry name" value="PSI_RLU"/>
    <property type="match status" value="1"/>
</dbReference>
<comment type="similarity">
    <text evidence="2 5">Belongs to the pseudouridine synthase RluA family.</text>
</comment>
<proteinExistence type="inferred from homology"/>
<dbReference type="GO" id="GO:0140098">
    <property type="term" value="F:catalytic activity, acting on RNA"/>
    <property type="evidence" value="ECO:0007669"/>
    <property type="project" value="UniProtKB-ARBA"/>
</dbReference>
<feature type="domain" description="Pseudouridine synthase RsuA/RluA-like" evidence="6">
    <location>
        <begin position="94"/>
        <end position="247"/>
    </location>
</feature>
<evidence type="ECO:0000259" key="6">
    <source>
        <dbReference type="Pfam" id="PF00849"/>
    </source>
</evidence>
<dbReference type="SUPFAM" id="SSF55120">
    <property type="entry name" value="Pseudouridine synthase"/>
    <property type="match status" value="1"/>
</dbReference>
<evidence type="ECO:0000256" key="5">
    <source>
        <dbReference type="RuleBase" id="RU362028"/>
    </source>
</evidence>
<dbReference type="InterPro" id="IPR050188">
    <property type="entry name" value="RluA_PseudoU_synthase"/>
</dbReference>
<name>A0A2N5GG17_9BACI</name>
<accession>A0A2N5GG17</accession>
<evidence type="ECO:0000256" key="4">
    <source>
        <dbReference type="PIRSR" id="PIRSR606225-1"/>
    </source>
</evidence>
<evidence type="ECO:0000256" key="2">
    <source>
        <dbReference type="ARBA" id="ARBA00010876"/>
    </source>
</evidence>
<keyword evidence="3 5" id="KW-0413">Isomerase</keyword>
<dbReference type="AlphaFoldDB" id="A0A2N5GG17"/>
<dbReference type="GO" id="GO:0003723">
    <property type="term" value="F:RNA binding"/>
    <property type="evidence" value="ECO:0007669"/>
    <property type="project" value="InterPro"/>
</dbReference>
<reference evidence="8 10" key="2">
    <citation type="submission" date="2017-12" db="EMBL/GenBank/DDBJ databases">
        <title>Comparative Functional Genomics of Dry Heat Resistant strains isolated from the Viking Spacecraft.</title>
        <authorList>
            <person name="Seuylemezian A."/>
            <person name="Cooper K."/>
            <person name="Vaishampayan P."/>
        </authorList>
    </citation>
    <scope>NUCLEOTIDE SEQUENCE [LARGE SCALE GENOMIC DNA]</scope>
    <source>
        <strain evidence="8 10">ATCC 29669</strain>
    </source>
</reference>
<dbReference type="GO" id="GO:0000455">
    <property type="term" value="P:enzyme-directed rRNA pseudouridine synthesis"/>
    <property type="evidence" value="ECO:0007669"/>
    <property type="project" value="TreeGrafter"/>
</dbReference>
<reference evidence="7 9" key="1">
    <citation type="submission" date="2017-11" db="EMBL/GenBank/DDBJ databases">
        <title>Comparitive Functional Genomics of Dry Heat Resistant strains isolated from the Viking Spacecraft.</title>
        <authorList>
            <person name="Seuylemezian A."/>
            <person name="Cooper K."/>
            <person name="Vaishampayan P."/>
        </authorList>
    </citation>
    <scope>NUCLEOTIDE SEQUENCE [LARGE SCALE GENOMIC DNA]</scope>
    <source>
        <strain evidence="7 9">M4.6</strain>
    </source>
</reference>
<dbReference type="Gene3D" id="3.30.2350.10">
    <property type="entry name" value="Pseudouridine synthase"/>
    <property type="match status" value="1"/>
</dbReference>
<feature type="active site" evidence="4">
    <location>
        <position position="141"/>
    </location>
</feature>
<dbReference type="Pfam" id="PF00849">
    <property type="entry name" value="PseudoU_synth_2"/>
    <property type="match status" value="1"/>
</dbReference>
<dbReference type="FunFam" id="3.30.2350.10:FF:000005">
    <property type="entry name" value="Pseudouridine synthase"/>
    <property type="match status" value="1"/>
</dbReference>
<comment type="caution">
    <text evidence="7">The sequence shown here is derived from an EMBL/GenBank/DDBJ whole genome shotgun (WGS) entry which is preliminary data.</text>
</comment>
<dbReference type="InterPro" id="IPR006224">
    <property type="entry name" value="PsdUridine_synth_RluA-like_CS"/>
</dbReference>
<dbReference type="GO" id="GO:0009982">
    <property type="term" value="F:pseudouridine synthase activity"/>
    <property type="evidence" value="ECO:0007669"/>
    <property type="project" value="InterPro"/>
</dbReference>
<keyword evidence="10" id="KW-1185">Reference proteome</keyword>
<comment type="function">
    <text evidence="5">Responsible for synthesis of pseudouridine from uracil.</text>
</comment>